<geneLocation type="plasmid" evidence="1 2">
    <name>pNBRC108728a</name>
</geneLocation>
<sequence>MAPVSATLNAQQFADRFPNADKDWADINEQIDASDDDASREYTVDPAILGVGARPSRVDGETL</sequence>
<dbReference type="RefSeq" id="WP_286347296.1">
    <property type="nucleotide sequence ID" value="NZ_AP027733.1"/>
</dbReference>
<dbReference type="Proteomes" id="UP001321486">
    <property type="component" value="Plasmid pNBRC108728a"/>
</dbReference>
<gene>
    <name evidence="1" type="ORF">GCM10025867_46870</name>
</gene>
<dbReference type="EMBL" id="AP027733">
    <property type="protein sequence ID" value="BDZ52446.1"/>
    <property type="molecule type" value="Genomic_DNA"/>
</dbReference>
<accession>A0ABM8GVF3</accession>
<keyword evidence="2" id="KW-1185">Reference proteome</keyword>
<keyword evidence="1" id="KW-0614">Plasmid</keyword>
<organism evidence="1 2">
    <name type="scientific">Frondihabitans sucicola</name>
    <dbReference type="NCBI Taxonomy" id="1268041"/>
    <lineage>
        <taxon>Bacteria</taxon>
        <taxon>Bacillati</taxon>
        <taxon>Actinomycetota</taxon>
        <taxon>Actinomycetes</taxon>
        <taxon>Micrococcales</taxon>
        <taxon>Microbacteriaceae</taxon>
        <taxon>Frondihabitans</taxon>
    </lineage>
</organism>
<reference evidence="2" key="1">
    <citation type="journal article" date="2019" name="Int. J. Syst. Evol. Microbiol.">
        <title>The Global Catalogue of Microorganisms (GCM) 10K type strain sequencing project: providing services to taxonomists for standard genome sequencing and annotation.</title>
        <authorList>
            <consortium name="The Broad Institute Genomics Platform"/>
            <consortium name="The Broad Institute Genome Sequencing Center for Infectious Disease"/>
            <person name="Wu L."/>
            <person name="Ma J."/>
        </authorList>
    </citation>
    <scope>NUCLEOTIDE SEQUENCE [LARGE SCALE GENOMIC DNA]</scope>
    <source>
        <strain evidence="2">NBRC 108728</strain>
    </source>
</reference>
<name>A0ABM8GVF3_9MICO</name>
<evidence type="ECO:0000313" key="1">
    <source>
        <dbReference type="EMBL" id="BDZ52446.1"/>
    </source>
</evidence>
<protein>
    <submittedName>
        <fullName evidence="1">Uncharacterized protein</fullName>
    </submittedName>
</protein>
<evidence type="ECO:0000313" key="2">
    <source>
        <dbReference type="Proteomes" id="UP001321486"/>
    </source>
</evidence>
<proteinExistence type="predicted"/>